<evidence type="ECO:0000256" key="1">
    <source>
        <dbReference type="ARBA" id="ARBA00001966"/>
    </source>
</evidence>
<evidence type="ECO:0000256" key="4">
    <source>
        <dbReference type="ARBA" id="ARBA00022723"/>
    </source>
</evidence>
<evidence type="ECO:0000256" key="2">
    <source>
        <dbReference type="ARBA" id="ARBA00022485"/>
    </source>
</evidence>
<dbReference type="STRING" id="91360.SAMN05660330_03153"/>
<dbReference type="Gene3D" id="3.20.20.70">
    <property type="entry name" value="Aldolase class I"/>
    <property type="match status" value="1"/>
</dbReference>
<dbReference type="RefSeq" id="WP_092224534.1">
    <property type="nucleotide sequence ID" value="NZ_FNJI01000025.1"/>
</dbReference>
<evidence type="ECO:0000256" key="5">
    <source>
        <dbReference type="ARBA" id="ARBA00023004"/>
    </source>
</evidence>
<keyword evidence="3" id="KW-0949">S-adenosyl-L-methionine</keyword>
<evidence type="ECO:0000256" key="6">
    <source>
        <dbReference type="ARBA" id="ARBA00023014"/>
    </source>
</evidence>
<dbReference type="SUPFAM" id="SSF102114">
    <property type="entry name" value="Radical SAM enzymes"/>
    <property type="match status" value="1"/>
</dbReference>
<dbReference type="AlphaFoldDB" id="A0A1H0TMS0"/>
<organism evidence="8 9">
    <name type="scientific">Desulforhopalus singaporensis</name>
    <dbReference type="NCBI Taxonomy" id="91360"/>
    <lineage>
        <taxon>Bacteria</taxon>
        <taxon>Pseudomonadati</taxon>
        <taxon>Thermodesulfobacteriota</taxon>
        <taxon>Desulfobulbia</taxon>
        <taxon>Desulfobulbales</taxon>
        <taxon>Desulfocapsaceae</taxon>
        <taxon>Desulforhopalus</taxon>
    </lineage>
</organism>
<dbReference type="InterPro" id="IPR040084">
    <property type="entry name" value="GTPase_Obg"/>
</dbReference>
<keyword evidence="2" id="KW-0004">4Fe-4S</keyword>
<dbReference type="GO" id="GO:0003824">
    <property type="term" value="F:catalytic activity"/>
    <property type="evidence" value="ECO:0007669"/>
    <property type="project" value="InterPro"/>
</dbReference>
<keyword evidence="6" id="KW-0411">Iron-sulfur</keyword>
<dbReference type="PROSITE" id="PS51918">
    <property type="entry name" value="RADICAL_SAM"/>
    <property type="match status" value="1"/>
</dbReference>
<dbReference type="InterPro" id="IPR013785">
    <property type="entry name" value="Aldolase_TIM"/>
</dbReference>
<dbReference type="PANTHER" id="PTHR43787:SF11">
    <property type="entry name" value="UPF0026 PROTEIN SLR1464"/>
    <property type="match status" value="1"/>
</dbReference>
<dbReference type="EMBL" id="FNJI01000025">
    <property type="protein sequence ID" value="SDP55055.1"/>
    <property type="molecule type" value="Genomic_DNA"/>
</dbReference>
<dbReference type="InterPro" id="IPR007197">
    <property type="entry name" value="rSAM"/>
</dbReference>
<accession>A0A1H0TMS0</accession>
<evidence type="ECO:0000313" key="9">
    <source>
        <dbReference type="Proteomes" id="UP000199073"/>
    </source>
</evidence>
<keyword evidence="5" id="KW-0408">Iron</keyword>
<evidence type="ECO:0000256" key="3">
    <source>
        <dbReference type="ARBA" id="ARBA00022691"/>
    </source>
</evidence>
<feature type="domain" description="Radical SAM core" evidence="7">
    <location>
        <begin position="14"/>
        <end position="244"/>
    </location>
</feature>
<dbReference type="InterPro" id="IPR058240">
    <property type="entry name" value="rSAM_sf"/>
</dbReference>
<reference evidence="8 9" key="1">
    <citation type="submission" date="2016-10" db="EMBL/GenBank/DDBJ databases">
        <authorList>
            <person name="de Groot N.N."/>
        </authorList>
    </citation>
    <scope>NUCLEOTIDE SEQUENCE [LARGE SCALE GENOMIC DNA]</scope>
    <source>
        <strain evidence="8 9">DSM 12130</strain>
    </source>
</reference>
<dbReference type="CDD" id="cd01335">
    <property type="entry name" value="Radical_SAM"/>
    <property type="match status" value="1"/>
</dbReference>
<dbReference type="GO" id="GO:0046872">
    <property type="term" value="F:metal ion binding"/>
    <property type="evidence" value="ECO:0007669"/>
    <property type="project" value="UniProtKB-KW"/>
</dbReference>
<evidence type="ECO:0000313" key="8">
    <source>
        <dbReference type="EMBL" id="SDP55055.1"/>
    </source>
</evidence>
<name>A0A1H0TMS0_9BACT</name>
<dbReference type="SFLD" id="SFLDG01083">
    <property type="entry name" value="Uncharacterised_Radical_SAM_Su"/>
    <property type="match status" value="1"/>
</dbReference>
<keyword evidence="4" id="KW-0479">Metal-binding</keyword>
<dbReference type="SFLD" id="SFLDS00029">
    <property type="entry name" value="Radical_SAM"/>
    <property type="match status" value="1"/>
</dbReference>
<dbReference type="PANTHER" id="PTHR43787">
    <property type="entry name" value="FEMO COFACTOR BIOSYNTHESIS PROTEIN NIFB-RELATED"/>
    <property type="match status" value="1"/>
</dbReference>
<gene>
    <name evidence="8" type="ORF">SAMN05660330_03153</name>
</gene>
<dbReference type="GO" id="GO:0051539">
    <property type="term" value="F:4 iron, 4 sulfur cluster binding"/>
    <property type="evidence" value="ECO:0007669"/>
    <property type="project" value="UniProtKB-KW"/>
</dbReference>
<keyword evidence="9" id="KW-1185">Reference proteome</keyword>
<dbReference type="OrthoDB" id="9800840at2"/>
<protein>
    <submittedName>
        <fullName evidence="8">Wyosine [tRNA(Phe)-imidazoG37] synthetase, radical SAM superfamily</fullName>
    </submittedName>
</protein>
<proteinExistence type="predicted"/>
<comment type="cofactor">
    <cofactor evidence="1">
        <name>[4Fe-4S] cluster</name>
        <dbReference type="ChEBI" id="CHEBI:49883"/>
    </cofactor>
</comment>
<evidence type="ECO:0000259" key="7">
    <source>
        <dbReference type="PROSITE" id="PS51918"/>
    </source>
</evidence>
<sequence length="314" mass="35550">MNSIRVFGPVPSRRLGRSIGVNNIPPKICSYSCVYCQLGASLKMTAEREQFYDPYDLLSEVKKKIASVAINNQSADYLTLVSDGEPTLDQNLGTLIELMKPLGFRIAVITNATLLNDPEVRKDLGDADWVSVKVDTLDEKIWKKIDRPHRKIAFASMLDGIRLFSREYRGTLVTETMLVRDLNSDMAKVAQFIKTLCPSTAYLSVPTRPPAQKWVKAPTEKELNKAYQIFREASLDAEYLIGYEGGDFAFTGNVKEDLLSIISVHPMREDAVRAYLQKADCSFSLIEEMLQENKIIVSDYNNKRFYLRRLKSAV</sequence>
<dbReference type="Pfam" id="PF04055">
    <property type="entry name" value="Radical_SAM"/>
    <property type="match status" value="1"/>
</dbReference>
<dbReference type="Proteomes" id="UP000199073">
    <property type="component" value="Unassembled WGS sequence"/>
</dbReference>